<proteinExistence type="predicted"/>
<feature type="transmembrane region" description="Helical" evidence="1">
    <location>
        <begin position="86"/>
        <end position="110"/>
    </location>
</feature>
<accession>A0A3B0SWQ5</accession>
<keyword evidence="1" id="KW-0472">Membrane</keyword>
<evidence type="ECO:0000313" key="2">
    <source>
        <dbReference type="EMBL" id="VAW10395.1"/>
    </source>
</evidence>
<dbReference type="PROSITE" id="PS51257">
    <property type="entry name" value="PROKAR_LIPOPROTEIN"/>
    <property type="match status" value="1"/>
</dbReference>
<organism evidence="2">
    <name type="scientific">hydrothermal vent metagenome</name>
    <dbReference type="NCBI Taxonomy" id="652676"/>
    <lineage>
        <taxon>unclassified sequences</taxon>
        <taxon>metagenomes</taxon>
        <taxon>ecological metagenomes</taxon>
    </lineage>
</organism>
<sequence length="215" mass="25178">MESQSTKMKLKNRTTGKIVIVTLILGAVLACTAPFVHMLFPVKSNDIFALELQLENELIAQELFDIKLSELKKEQKFVGFSNQRTFWFAIGKPILILYVAIYLLFIYPSISDKYLQKSTKILAFLTTFITMYFIIWTLWYRADFPKQFYYLSIGIASVTGTFVAAMVIDYRQNLRLKIEKPIHFISIDAYTKYVQKDDRPDYMKDSYEVYDETIK</sequence>
<evidence type="ECO:0000256" key="1">
    <source>
        <dbReference type="SAM" id="Phobius"/>
    </source>
</evidence>
<name>A0A3B0SWQ5_9ZZZZ</name>
<keyword evidence="1" id="KW-0812">Transmembrane</keyword>
<feature type="transmembrane region" description="Helical" evidence="1">
    <location>
        <begin position="148"/>
        <end position="168"/>
    </location>
</feature>
<protein>
    <submittedName>
        <fullName evidence="2">Uncharacterized protein</fullName>
    </submittedName>
</protein>
<dbReference type="AlphaFoldDB" id="A0A3B0SWQ5"/>
<feature type="transmembrane region" description="Helical" evidence="1">
    <location>
        <begin position="122"/>
        <end position="142"/>
    </location>
</feature>
<feature type="transmembrane region" description="Helical" evidence="1">
    <location>
        <begin position="20"/>
        <end position="40"/>
    </location>
</feature>
<keyword evidence="1" id="KW-1133">Transmembrane helix</keyword>
<gene>
    <name evidence="2" type="ORF">MNBD_BACTEROID03-2477</name>
</gene>
<dbReference type="EMBL" id="UOEL01000020">
    <property type="protein sequence ID" value="VAW10395.1"/>
    <property type="molecule type" value="Genomic_DNA"/>
</dbReference>
<reference evidence="2" key="1">
    <citation type="submission" date="2018-06" db="EMBL/GenBank/DDBJ databases">
        <authorList>
            <person name="Zhirakovskaya E."/>
        </authorList>
    </citation>
    <scope>NUCLEOTIDE SEQUENCE</scope>
</reference>